<evidence type="ECO:0000256" key="5">
    <source>
        <dbReference type="ARBA" id="ARBA00022989"/>
    </source>
</evidence>
<sequence length="258" mass="29192">MDRNKGKKSLPALFLLALLFLFPVLYMLFRSVYTAGDGISFLSYYEVLLGRPEYLVRFFRSLGMCLLIAAGQTLISCLAGTAFAKYRFIGDRFWFAVFVLFMILPIQVTLLPNYILLEMLGFLNSWKALIIPAVFSPFGTVWLTFVFRAVPDGSLDAARIDGANQLQLIRYIITPAAKPAVVTLFVLTFTESWNMVEQPMIFLEREQDYPLSVFLAAVSQGDIGIQSVCGLLCLVPVTFFFLYYREELTDGLKDVLWG</sequence>
<evidence type="ECO:0000256" key="7">
    <source>
        <dbReference type="RuleBase" id="RU363032"/>
    </source>
</evidence>
<accession>A0A939BBE1</accession>
<dbReference type="InterPro" id="IPR035906">
    <property type="entry name" value="MetI-like_sf"/>
</dbReference>
<keyword evidence="5 7" id="KW-1133">Transmembrane helix</keyword>
<comment type="subcellular location">
    <subcellularLocation>
        <location evidence="1 7">Cell membrane</location>
        <topology evidence="1 7">Multi-pass membrane protein</topology>
    </subcellularLocation>
</comment>
<dbReference type="Pfam" id="PF00528">
    <property type="entry name" value="BPD_transp_1"/>
    <property type="match status" value="1"/>
</dbReference>
<dbReference type="Gene3D" id="1.10.3720.10">
    <property type="entry name" value="MetI-like"/>
    <property type="match status" value="1"/>
</dbReference>
<feature type="transmembrane region" description="Helical" evidence="7">
    <location>
        <begin position="128"/>
        <end position="147"/>
    </location>
</feature>
<reference evidence="9" key="2">
    <citation type="journal article" date="2021" name="Sci. Rep.">
        <title>The distribution of antibiotic resistance genes in chicken gut microbiota commensals.</title>
        <authorList>
            <person name="Juricova H."/>
            <person name="Matiasovicova J."/>
            <person name="Kubasova T."/>
            <person name="Cejkova D."/>
            <person name="Rychlik I."/>
        </authorList>
    </citation>
    <scope>NUCLEOTIDE SEQUENCE</scope>
    <source>
        <strain evidence="9">An420c</strain>
    </source>
</reference>
<feature type="transmembrane region" description="Helical" evidence="7">
    <location>
        <begin position="58"/>
        <end position="81"/>
    </location>
</feature>
<evidence type="ECO:0000256" key="3">
    <source>
        <dbReference type="ARBA" id="ARBA00022475"/>
    </source>
</evidence>
<dbReference type="RefSeq" id="WP_204908423.1">
    <property type="nucleotide sequence ID" value="NZ_JACJLV010000010.1"/>
</dbReference>
<feature type="transmembrane region" description="Helical" evidence="7">
    <location>
        <begin position="93"/>
        <end position="116"/>
    </location>
</feature>
<dbReference type="GO" id="GO:0055085">
    <property type="term" value="P:transmembrane transport"/>
    <property type="evidence" value="ECO:0007669"/>
    <property type="project" value="InterPro"/>
</dbReference>
<keyword evidence="2 7" id="KW-0813">Transport</keyword>
<feature type="domain" description="ABC transmembrane type-1" evidence="8">
    <location>
        <begin position="58"/>
        <end position="244"/>
    </location>
</feature>
<dbReference type="AlphaFoldDB" id="A0A939BBE1"/>
<dbReference type="EMBL" id="JACJLV010000010">
    <property type="protein sequence ID" value="MBM6826374.1"/>
    <property type="molecule type" value="Genomic_DNA"/>
</dbReference>
<dbReference type="PANTHER" id="PTHR43744:SF12">
    <property type="entry name" value="ABC TRANSPORTER PERMEASE PROTEIN MG189-RELATED"/>
    <property type="match status" value="1"/>
</dbReference>
<evidence type="ECO:0000256" key="2">
    <source>
        <dbReference type="ARBA" id="ARBA00022448"/>
    </source>
</evidence>
<gene>
    <name evidence="9" type="ORF">H6A13_04515</name>
</gene>
<comment type="caution">
    <text evidence="9">The sequence shown here is derived from an EMBL/GenBank/DDBJ whole genome shotgun (WGS) entry which is preliminary data.</text>
</comment>
<reference evidence="9" key="1">
    <citation type="submission" date="2020-08" db="EMBL/GenBank/DDBJ databases">
        <authorList>
            <person name="Cejkova D."/>
            <person name="Kubasova T."/>
            <person name="Jahodarova E."/>
            <person name="Rychlik I."/>
        </authorList>
    </citation>
    <scope>NUCLEOTIDE SEQUENCE</scope>
    <source>
        <strain evidence="9">An420c</strain>
    </source>
</reference>
<organism evidence="9 10">
    <name type="scientific">Mordavella massiliensis</name>
    <dbReference type="NCBI Taxonomy" id="1871024"/>
    <lineage>
        <taxon>Bacteria</taxon>
        <taxon>Bacillati</taxon>
        <taxon>Bacillota</taxon>
        <taxon>Clostridia</taxon>
        <taxon>Eubacteriales</taxon>
        <taxon>Clostridiaceae</taxon>
        <taxon>Mordavella</taxon>
    </lineage>
</organism>
<evidence type="ECO:0000256" key="1">
    <source>
        <dbReference type="ARBA" id="ARBA00004651"/>
    </source>
</evidence>
<evidence type="ECO:0000259" key="8">
    <source>
        <dbReference type="PROSITE" id="PS50928"/>
    </source>
</evidence>
<name>A0A939BBE1_9CLOT</name>
<evidence type="ECO:0000313" key="9">
    <source>
        <dbReference type="EMBL" id="MBM6826374.1"/>
    </source>
</evidence>
<proteinExistence type="inferred from homology"/>
<comment type="similarity">
    <text evidence="7">Belongs to the binding-protein-dependent transport system permease family.</text>
</comment>
<dbReference type="Proteomes" id="UP000713880">
    <property type="component" value="Unassembled WGS sequence"/>
</dbReference>
<dbReference type="InterPro" id="IPR000515">
    <property type="entry name" value="MetI-like"/>
</dbReference>
<evidence type="ECO:0000256" key="4">
    <source>
        <dbReference type="ARBA" id="ARBA00022692"/>
    </source>
</evidence>
<keyword evidence="3" id="KW-1003">Cell membrane</keyword>
<dbReference type="CDD" id="cd06261">
    <property type="entry name" value="TM_PBP2"/>
    <property type="match status" value="1"/>
</dbReference>
<evidence type="ECO:0000313" key="10">
    <source>
        <dbReference type="Proteomes" id="UP000713880"/>
    </source>
</evidence>
<dbReference type="PANTHER" id="PTHR43744">
    <property type="entry name" value="ABC TRANSPORTER PERMEASE PROTEIN MG189-RELATED-RELATED"/>
    <property type="match status" value="1"/>
</dbReference>
<keyword evidence="4 7" id="KW-0812">Transmembrane</keyword>
<keyword evidence="6 7" id="KW-0472">Membrane</keyword>
<dbReference type="PROSITE" id="PS50928">
    <property type="entry name" value="ABC_TM1"/>
    <property type="match status" value="1"/>
</dbReference>
<feature type="transmembrane region" description="Helical" evidence="7">
    <location>
        <begin position="223"/>
        <end position="244"/>
    </location>
</feature>
<dbReference type="GO" id="GO:0005886">
    <property type="term" value="C:plasma membrane"/>
    <property type="evidence" value="ECO:0007669"/>
    <property type="project" value="UniProtKB-SubCell"/>
</dbReference>
<dbReference type="SUPFAM" id="SSF161098">
    <property type="entry name" value="MetI-like"/>
    <property type="match status" value="1"/>
</dbReference>
<keyword evidence="10" id="KW-1185">Reference proteome</keyword>
<evidence type="ECO:0000256" key="6">
    <source>
        <dbReference type="ARBA" id="ARBA00023136"/>
    </source>
</evidence>
<feature type="transmembrane region" description="Helical" evidence="7">
    <location>
        <begin position="168"/>
        <end position="190"/>
    </location>
</feature>
<protein>
    <submittedName>
        <fullName evidence="9">Carbohydrate ABC transporter permease</fullName>
    </submittedName>
</protein>